<name>E4XHG8_OIKDI</name>
<keyword evidence="5" id="KW-1185">Reference proteome</keyword>
<dbReference type="GO" id="GO:0005634">
    <property type="term" value="C:nucleus"/>
    <property type="evidence" value="ECO:0007669"/>
    <property type="project" value="UniProtKB-UniRule"/>
</dbReference>
<evidence type="ECO:0000313" key="5">
    <source>
        <dbReference type="Proteomes" id="UP000001307"/>
    </source>
</evidence>
<dbReference type="AlphaFoldDB" id="E4XHG8"/>
<organism evidence="4">
    <name type="scientific">Oikopleura dioica</name>
    <name type="common">Tunicate</name>
    <dbReference type="NCBI Taxonomy" id="34765"/>
    <lineage>
        <taxon>Eukaryota</taxon>
        <taxon>Metazoa</taxon>
        <taxon>Chordata</taxon>
        <taxon>Tunicata</taxon>
        <taxon>Appendicularia</taxon>
        <taxon>Copelata</taxon>
        <taxon>Oikopleuridae</taxon>
        <taxon>Oikopleura</taxon>
    </lineage>
</organism>
<dbReference type="InParanoid" id="E4XHG8"/>
<dbReference type="PROSITE" id="PS50118">
    <property type="entry name" value="HMG_BOX_2"/>
    <property type="match status" value="1"/>
</dbReference>
<dbReference type="InterPro" id="IPR036910">
    <property type="entry name" value="HMG_box_dom_sf"/>
</dbReference>
<dbReference type="Proteomes" id="UP000001307">
    <property type="component" value="Unassembled WGS sequence"/>
</dbReference>
<evidence type="ECO:0000313" key="4">
    <source>
        <dbReference type="EMBL" id="CBY10116.1"/>
    </source>
</evidence>
<protein>
    <recommendedName>
        <fullName evidence="3">HMG box domain-containing protein</fullName>
    </recommendedName>
</protein>
<keyword evidence="1" id="KW-0238">DNA-binding</keyword>
<evidence type="ECO:0000256" key="2">
    <source>
        <dbReference type="SAM" id="MobiDB-lite"/>
    </source>
</evidence>
<reference evidence="4" key="1">
    <citation type="journal article" date="2010" name="Science">
        <title>Plasticity of animal genome architecture unmasked by rapid evolution of a pelagic tunicate.</title>
        <authorList>
            <person name="Denoeud F."/>
            <person name="Henriet S."/>
            <person name="Mungpakdee S."/>
            <person name="Aury J.M."/>
            <person name="Da Silva C."/>
            <person name="Brinkmann H."/>
            <person name="Mikhaleva J."/>
            <person name="Olsen L.C."/>
            <person name="Jubin C."/>
            <person name="Canestro C."/>
            <person name="Bouquet J.M."/>
            <person name="Danks G."/>
            <person name="Poulain J."/>
            <person name="Campsteijn C."/>
            <person name="Adamski M."/>
            <person name="Cross I."/>
            <person name="Yadetie F."/>
            <person name="Muffato M."/>
            <person name="Louis A."/>
            <person name="Butcher S."/>
            <person name="Tsagkogeorga G."/>
            <person name="Konrad A."/>
            <person name="Singh S."/>
            <person name="Jensen M.F."/>
            <person name="Cong E.H."/>
            <person name="Eikeseth-Otteraa H."/>
            <person name="Noel B."/>
            <person name="Anthouard V."/>
            <person name="Porcel B.M."/>
            <person name="Kachouri-Lafond R."/>
            <person name="Nishino A."/>
            <person name="Ugolini M."/>
            <person name="Chourrout P."/>
            <person name="Nishida H."/>
            <person name="Aasland R."/>
            <person name="Huzurbazar S."/>
            <person name="Westhof E."/>
            <person name="Delsuc F."/>
            <person name="Lehrach H."/>
            <person name="Reinhardt R."/>
            <person name="Weissenbach J."/>
            <person name="Roy S.W."/>
            <person name="Artiguenave F."/>
            <person name="Postlethwait J.H."/>
            <person name="Manak J.R."/>
            <person name="Thompson E.M."/>
            <person name="Jaillon O."/>
            <person name="Du Pasquier L."/>
            <person name="Boudinot P."/>
            <person name="Liberles D.A."/>
            <person name="Volff J.N."/>
            <person name="Philippe H."/>
            <person name="Lenhard B."/>
            <person name="Roest Crollius H."/>
            <person name="Wincker P."/>
            <person name="Chourrout D."/>
        </authorList>
    </citation>
    <scope>NUCLEOTIDE SEQUENCE [LARGE SCALE GENOMIC DNA]</scope>
</reference>
<dbReference type="InterPro" id="IPR009071">
    <property type="entry name" value="HMG_box_dom"/>
</dbReference>
<feature type="compositionally biased region" description="Basic and acidic residues" evidence="2">
    <location>
        <begin position="53"/>
        <end position="70"/>
    </location>
</feature>
<dbReference type="GO" id="GO:0003677">
    <property type="term" value="F:DNA binding"/>
    <property type="evidence" value="ECO:0007669"/>
    <property type="project" value="UniProtKB-UniRule"/>
</dbReference>
<dbReference type="OrthoDB" id="1919336at2759"/>
<feature type="DNA-binding region" description="HMG box" evidence="1">
    <location>
        <begin position="65"/>
        <end position="134"/>
    </location>
</feature>
<feature type="region of interest" description="Disordered" evidence="2">
    <location>
        <begin position="41"/>
        <end position="70"/>
    </location>
</feature>
<dbReference type="Pfam" id="PF00505">
    <property type="entry name" value="HMG_box"/>
    <property type="match status" value="1"/>
</dbReference>
<accession>E4XHG8</accession>
<dbReference type="SUPFAM" id="SSF47095">
    <property type="entry name" value="HMG-box"/>
    <property type="match status" value="1"/>
</dbReference>
<dbReference type="SMART" id="SM00398">
    <property type="entry name" value="HMG"/>
    <property type="match status" value="1"/>
</dbReference>
<gene>
    <name evidence="4" type="ORF">GSOID_T00010944001</name>
</gene>
<evidence type="ECO:0000259" key="3">
    <source>
        <dbReference type="PROSITE" id="PS50118"/>
    </source>
</evidence>
<dbReference type="EMBL" id="FN653051">
    <property type="protein sequence ID" value="CBY10116.1"/>
    <property type="molecule type" value="Genomic_DNA"/>
</dbReference>
<sequence>MGRGLGRAGVKGIKKRKNVVKKIWKIWNSYDEETKKKINEQKRLKSAATRAKNALEKEKHKKASEEENKKSLEILGKRRRPVIYKKVGGKVRACDITKKIAVLWKAVEADEKAKFQKLADAEKSKYQDAMDAYKAKHGSLLVKMEMSDNEEQNYEEIKIEVNEDDEIKKEVAEDFDEIKVELLEE</sequence>
<keyword evidence="1" id="KW-0539">Nucleus</keyword>
<dbReference type="Gene3D" id="1.10.30.10">
    <property type="entry name" value="High mobility group box domain"/>
    <property type="match status" value="1"/>
</dbReference>
<evidence type="ECO:0000256" key="1">
    <source>
        <dbReference type="PROSITE-ProRule" id="PRU00267"/>
    </source>
</evidence>
<proteinExistence type="predicted"/>
<feature type="domain" description="HMG box" evidence="3">
    <location>
        <begin position="65"/>
        <end position="134"/>
    </location>
</feature>